<dbReference type="RefSeq" id="WP_284057891.1">
    <property type="nucleotide sequence ID" value="NZ_JAMSLR010000011.1"/>
</dbReference>
<dbReference type="GO" id="GO:0055085">
    <property type="term" value="P:transmembrane transport"/>
    <property type="evidence" value="ECO:0007669"/>
    <property type="project" value="InterPro"/>
</dbReference>
<dbReference type="EMBL" id="JAMSLR010000011">
    <property type="protein sequence ID" value="MCM8750104.1"/>
    <property type="molecule type" value="Genomic_DNA"/>
</dbReference>
<feature type="transmembrane region" description="Helical" evidence="7">
    <location>
        <begin position="213"/>
        <end position="242"/>
    </location>
</feature>
<evidence type="ECO:0000259" key="8">
    <source>
        <dbReference type="PROSITE" id="PS50928"/>
    </source>
</evidence>
<keyword evidence="6 7" id="KW-0472">Membrane</keyword>
<feature type="transmembrane region" description="Helical" evidence="7">
    <location>
        <begin position="161"/>
        <end position="178"/>
    </location>
</feature>
<dbReference type="InterPro" id="IPR050366">
    <property type="entry name" value="BP-dependent_transpt_permease"/>
</dbReference>
<feature type="transmembrane region" description="Helical" evidence="7">
    <location>
        <begin position="138"/>
        <end position="155"/>
    </location>
</feature>
<dbReference type="Pfam" id="PF12911">
    <property type="entry name" value="OppC_N"/>
    <property type="match status" value="1"/>
</dbReference>
<comment type="caution">
    <text evidence="9">The sequence shown here is derived from an EMBL/GenBank/DDBJ whole genome shotgun (WGS) entry which is preliminary data.</text>
</comment>
<organism evidence="9 10">
    <name type="scientific">Thermalbibacter longus</name>
    <dbReference type="NCBI Taxonomy" id="2951981"/>
    <lineage>
        <taxon>Bacteria</taxon>
        <taxon>Pseudomonadati</taxon>
        <taxon>Thermomicrobiota</taxon>
        <taxon>Thermomicrobia</taxon>
        <taxon>Thermomicrobiales</taxon>
        <taxon>Thermomicrobiaceae</taxon>
        <taxon>Thermalbibacter</taxon>
    </lineage>
</organism>
<reference evidence="9" key="1">
    <citation type="submission" date="2022-06" db="EMBL/GenBank/DDBJ databases">
        <title>CFH 74404 Thermomicrobiaceae sp.</title>
        <authorList>
            <person name="Ming H."/>
            <person name="Li W.-J."/>
            <person name="Zhao Z."/>
        </authorList>
    </citation>
    <scope>NUCLEOTIDE SEQUENCE</scope>
    <source>
        <strain evidence="9">CFH 74404</strain>
    </source>
</reference>
<protein>
    <submittedName>
        <fullName evidence="9">ABC transporter permease</fullName>
    </submittedName>
</protein>
<evidence type="ECO:0000256" key="5">
    <source>
        <dbReference type="ARBA" id="ARBA00022989"/>
    </source>
</evidence>
<keyword evidence="3" id="KW-1003">Cell membrane</keyword>
<keyword evidence="10" id="KW-1185">Reference proteome</keyword>
<keyword evidence="5 7" id="KW-1133">Transmembrane helix</keyword>
<dbReference type="GO" id="GO:0005886">
    <property type="term" value="C:plasma membrane"/>
    <property type="evidence" value="ECO:0007669"/>
    <property type="project" value="UniProtKB-SubCell"/>
</dbReference>
<keyword evidence="2 7" id="KW-0813">Transport</keyword>
<name>A0AA42BBR1_9BACT</name>
<dbReference type="Gene3D" id="1.10.3720.10">
    <property type="entry name" value="MetI-like"/>
    <property type="match status" value="1"/>
</dbReference>
<dbReference type="PANTHER" id="PTHR43386">
    <property type="entry name" value="OLIGOPEPTIDE TRANSPORT SYSTEM PERMEASE PROTEIN APPC"/>
    <property type="match status" value="1"/>
</dbReference>
<feature type="domain" description="ABC transmembrane type-1" evidence="8">
    <location>
        <begin position="96"/>
        <end position="285"/>
    </location>
</feature>
<dbReference type="AlphaFoldDB" id="A0AA42BBR1"/>
<evidence type="ECO:0000256" key="3">
    <source>
        <dbReference type="ARBA" id="ARBA00022475"/>
    </source>
</evidence>
<evidence type="ECO:0000256" key="4">
    <source>
        <dbReference type="ARBA" id="ARBA00022692"/>
    </source>
</evidence>
<dbReference type="InterPro" id="IPR035906">
    <property type="entry name" value="MetI-like_sf"/>
</dbReference>
<dbReference type="InterPro" id="IPR000515">
    <property type="entry name" value="MetI-like"/>
</dbReference>
<feature type="transmembrane region" description="Helical" evidence="7">
    <location>
        <begin position="35"/>
        <end position="57"/>
    </location>
</feature>
<accession>A0AA42BBR1</accession>
<evidence type="ECO:0000313" key="10">
    <source>
        <dbReference type="Proteomes" id="UP001165306"/>
    </source>
</evidence>
<keyword evidence="4 7" id="KW-0812">Transmembrane</keyword>
<proteinExistence type="inferred from homology"/>
<dbReference type="Proteomes" id="UP001165306">
    <property type="component" value="Unassembled WGS sequence"/>
</dbReference>
<comment type="similarity">
    <text evidence="7">Belongs to the binding-protein-dependent transport system permease family.</text>
</comment>
<dbReference type="CDD" id="cd06261">
    <property type="entry name" value="TM_PBP2"/>
    <property type="match status" value="1"/>
</dbReference>
<dbReference type="InterPro" id="IPR025966">
    <property type="entry name" value="OppC_N"/>
</dbReference>
<feature type="transmembrane region" description="Helical" evidence="7">
    <location>
        <begin position="262"/>
        <end position="284"/>
    </location>
</feature>
<feature type="transmembrane region" description="Helical" evidence="7">
    <location>
        <begin position="100"/>
        <end position="126"/>
    </location>
</feature>
<dbReference type="Pfam" id="PF00528">
    <property type="entry name" value="BPD_transp_1"/>
    <property type="match status" value="1"/>
</dbReference>
<dbReference type="SUPFAM" id="SSF161098">
    <property type="entry name" value="MetI-like"/>
    <property type="match status" value="1"/>
</dbReference>
<evidence type="ECO:0000256" key="2">
    <source>
        <dbReference type="ARBA" id="ARBA00022448"/>
    </source>
</evidence>
<evidence type="ECO:0000256" key="6">
    <source>
        <dbReference type="ARBA" id="ARBA00023136"/>
    </source>
</evidence>
<gene>
    <name evidence="9" type="ORF">NET02_13195</name>
</gene>
<dbReference type="PROSITE" id="PS50928">
    <property type="entry name" value="ABC_TM1"/>
    <property type="match status" value="1"/>
</dbReference>
<evidence type="ECO:0000256" key="1">
    <source>
        <dbReference type="ARBA" id="ARBA00004651"/>
    </source>
</evidence>
<evidence type="ECO:0000313" key="9">
    <source>
        <dbReference type="EMBL" id="MCM8750104.1"/>
    </source>
</evidence>
<comment type="subcellular location">
    <subcellularLocation>
        <location evidence="1 7">Cell membrane</location>
        <topology evidence="1 7">Multi-pass membrane protein</topology>
    </subcellularLocation>
</comment>
<evidence type="ECO:0000256" key="7">
    <source>
        <dbReference type="RuleBase" id="RU363032"/>
    </source>
</evidence>
<dbReference type="PANTHER" id="PTHR43386:SF1">
    <property type="entry name" value="D,D-DIPEPTIDE TRANSPORT SYSTEM PERMEASE PROTEIN DDPC-RELATED"/>
    <property type="match status" value="1"/>
</dbReference>
<sequence length="299" mass="32594">MAETAATPALGIDRLSRPPESQLRLAWRSFRRNRLAVAGGVVLLLLYVVALFAPVLAPYDYRAFNPGQPLKPPSAQHWMGTDRQTRDVFSRVLVGSRVSLAVGFAAVSLIMLIGITLGAVAGYLGGIVDNVIMRLTDIMLAIPLLFLLIAAAALFTPGIRTTVIVIGFTSWMTTARLVRGEFLRLKALDYVLAARALGASTPRIMARHLLPNALPAIIVQATLWLSYAILLESSLSFLGLGVQPPTPSWGNMLADGRVDMRMGWWVAVFPGMAIFVTVLAFNLVGDGLRDAFDPWRRER</sequence>